<dbReference type="GO" id="GO:0016887">
    <property type="term" value="F:ATP hydrolysis activity"/>
    <property type="evidence" value="ECO:0007669"/>
    <property type="project" value="InterPro"/>
</dbReference>
<dbReference type="CDD" id="cd03225">
    <property type="entry name" value="ABC_cobalt_CbiO_domain1"/>
    <property type="match status" value="2"/>
</dbReference>
<dbReference type="PANTHER" id="PTHR42734">
    <property type="entry name" value="METAL TRANSPORT SYSTEM ATP-BINDING PROTEIN TM_0124-RELATED"/>
    <property type="match status" value="1"/>
</dbReference>
<dbReference type="SUPFAM" id="SSF52540">
    <property type="entry name" value="P-loop containing nucleoside triphosphate hydrolases"/>
    <property type="match status" value="2"/>
</dbReference>
<feature type="domain" description="ABC transporter" evidence="6">
    <location>
        <begin position="247"/>
        <end position="439"/>
    </location>
</feature>
<keyword evidence="3" id="KW-0547">Nucleotide-binding</keyword>
<dbReference type="SMART" id="SM00382">
    <property type="entry name" value="AAA"/>
    <property type="match status" value="2"/>
</dbReference>
<evidence type="ECO:0000313" key="8">
    <source>
        <dbReference type="Proteomes" id="UP000002573"/>
    </source>
</evidence>
<dbReference type="GO" id="GO:0005886">
    <property type="term" value="C:plasma membrane"/>
    <property type="evidence" value="ECO:0007669"/>
    <property type="project" value="UniProtKB-SubCell"/>
</dbReference>
<dbReference type="InterPro" id="IPR015856">
    <property type="entry name" value="ABC_transpr_CbiO/EcfA_su"/>
</dbReference>
<name>D7DC65_STAHD</name>
<dbReference type="EMBL" id="CP002051">
    <property type="protein sequence ID" value="ADI31762.1"/>
    <property type="molecule type" value="Genomic_DNA"/>
</dbReference>
<dbReference type="KEGG" id="shc:Shell_0638"/>
<keyword evidence="8" id="KW-1185">Reference proteome</keyword>
<dbReference type="InterPro" id="IPR027417">
    <property type="entry name" value="P-loop_NTPase"/>
</dbReference>
<evidence type="ECO:0000313" key="7">
    <source>
        <dbReference type="EMBL" id="ADI31762.1"/>
    </source>
</evidence>
<proteinExistence type="predicted"/>
<evidence type="ECO:0000256" key="2">
    <source>
        <dbReference type="ARBA" id="ARBA00022448"/>
    </source>
</evidence>
<dbReference type="GO" id="GO:0055085">
    <property type="term" value="P:transmembrane transport"/>
    <property type="evidence" value="ECO:0007669"/>
    <property type="project" value="InterPro"/>
</dbReference>
<dbReference type="RefSeq" id="WP_013142960.1">
    <property type="nucleotide sequence ID" value="NC_014205.1"/>
</dbReference>
<protein>
    <submittedName>
        <fullName evidence="7">ABC transporter related protein</fullName>
    </submittedName>
</protein>
<dbReference type="Gene3D" id="3.40.50.300">
    <property type="entry name" value="P-loop containing nucleotide triphosphate hydrolases"/>
    <property type="match status" value="2"/>
</dbReference>
<keyword evidence="2" id="KW-0813">Transport</keyword>
<evidence type="ECO:0000256" key="3">
    <source>
        <dbReference type="ARBA" id="ARBA00022741"/>
    </source>
</evidence>
<dbReference type="HOGENOM" id="CLU_000604_86_7_2"/>
<dbReference type="InterPro" id="IPR003439">
    <property type="entry name" value="ABC_transporter-like_ATP-bd"/>
</dbReference>
<dbReference type="Pfam" id="PF00005">
    <property type="entry name" value="ABC_tran"/>
    <property type="match status" value="2"/>
</dbReference>
<dbReference type="InterPro" id="IPR017871">
    <property type="entry name" value="ABC_transporter-like_CS"/>
</dbReference>
<evidence type="ECO:0000256" key="5">
    <source>
        <dbReference type="ARBA" id="ARBA00025157"/>
    </source>
</evidence>
<comment type="function">
    <text evidence="5">Probably part of an ABC transporter complex. Responsible for energy coupling to the transport system.</text>
</comment>
<comment type="subcellular location">
    <subcellularLocation>
        <location evidence="1">Cell membrane</location>
    </subcellularLocation>
</comment>
<feature type="domain" description="ABC transporter" evidence="6">
    <location>
        <begin position="6"/>
        <end position="237"/>
    </location>
</feature>
<evidence type="ECO:0000256" key="4">
    <source>
        <dbReference type="ARBA" id="ARBA00022840"/>
    </source>
</evidence>
<evidence type="ECO:0000256" key="1">
    <source>
        <dbReference type="ARBA" id="ARBA00004236"/>
    </source>
</evidence>
<organism evidence="7 8">
    <name type="scientific">Staphylothermus hellenicus (strain DSM 12710 / JCM 10830 / BK20S6-10-b1 / P8)</name>
    <dbReference type="NCBI Taxonomy" id="591019"/>
    <lineage>
        <taxon>Archaea</taxon>
        <taxon>Thermoproteota</taxon>
        <taxon>Thermoprotei</taxon>
        <taxon>Desulfurococcales</taxon>
        <taxon>Desulfurococcaceae</taxon>
        <taxon>Staphylothermus</taxon>
    </lineage>
</organism>
<accession>D7DC65</accession>
<dbReference type="AlphaFoldDB" id="D7DC65"/>
<dbReference type="Proteomes" id="UP000002573">
    <property type="component" value="Chromosome"/>
</dbReference>
<reference evidence="7 8" key="2">
    <citation type="journal article" date="2011" name="Stand. Genomic Sci.">
        <title>Complete genome sequence of Staphylothermus hellenicus P8.</title>
        <authorList>
            <person name="Anderson I."/>
            <person name="Wirth R."/>
            <person name="Lucas S."/>
            <person name="Copeland A."/>
            <person name="Lapidus A."/>
            <person name="Cheng J.F."/>
            <person name="Goodwin L."/>
            <person name="Pitluck S."/>
            <person name="Davenport K."/>
            <person name="Detter J.C."/>
            <person name="Han C."/>
            <person name="Tapia R."/>
            <person name="Land M."/>
            <person name="Hauser L."/>
            <person name="Pati A."/>
            <person name="Mikhailova N."/>
            <person name="Woyke T."/>
            <person name="Klenk H.P."/>
            <person name="Kyrpides N."/>
            <person name="Ivanova N."/>
        </authorList>
    </citation>
    <scope>NUCLEOTIDE SEQUENCE [LARGE SCALE GENOMIC DNA]</scope>
    <source>
        <strain evidence="8">DSM 12710 / JCM 10830 / BK20S6-10-b1 / P8</strain>
    </source>
</reference>
<evidence type="ECO:0000259" key="6">
    <source>
        <dbReference type="PROSITE" id="PS50893"/>
    </source>
</evidence>
<sequence length="439" mass="49836">MAEEKVIEANIIEAGYHKGFSIKNISFKLGRGEILVITGRSGSGKTTLLKTLLNILYLSNGYFKGVVLVKNKPITKYSSEELYKLISYIPQDPWYAVIGHVVYVEYCHALSAANIKCDPRRLEIYGLGKLEKHITYGLSAGEYQRLLWASSIDKGSEILFLDEPLIYIDSTSRLEFIGFVKKFVEANGTAVIVDHMPENWLEFDPKILVLDKGIQKYLGPYREDLIPKPNMNIGKVTNQYKKRQPLLVSKNIWFKYPGENYVLRNISFEAYSGEVTGISGRNGAGKTTLLKIFAGILKPNRGDIIRYGSIIYIPENPLLYYSYPTPREELSASTRDPGEFERITKRFGLEELLDRPLSKLSSGERRRVALASAFLAGYDIYLLDEPSGGLDNYNLEELLDEIMFLKRNNKAIIIASHDERLYPFFDKTCILREGALTCE</sequence>
<dbReference type="InterPro" id="IPR050153">
    <property type="entry name" value="Metal_Ion_Import_ABC"/>
</dbReference>
<gene>
    <name evidence="7" type="ordered locus">Shell_0638</name>
</gene>
<dbReference type="eggNOG" id="arCOG00188">
    <property type="taxonomic scope" value="Archaea"/>
</dbReference>
<dbReference type="PROSITE" id="PS50893">
    <property type="entry name" value="ABC_TRANSPORTER_2"/>
    <property type="match status" value="2"/>
</dbReference>
<dbReference type="GeneID" id="9233927"/>
<dbReference type="OrthoDB" id="35850at2157"/>
<dbReference type="STRING" id="591019.Shell_0638"/>
<dbReference type="PROSITE" id="PS00211">
    <property type="entry name" value="ABC_TRANSPORTER_1"/>
    <property type="match status" value="1"/>
</dbReference>
<dbReference type="GO" id="GO:0005524">
    <property type="term" value="F:ATP binding"/>
    <property type="evidence" value="ECO:0007669"/>
    <property type="project" value="UniProtKB-KW"/>
</dbReference>
<dbReference type="InterPro" id="IPR003593">
    <property type="entry name" value="AAA+_ATPase"/>
</dbReference>
<keyword evidence="4" id="KW-0067">ATP-binding</keyword>
<reference evidence="8" key="1">
    <citation type="submission" date="2010-05" db="EMBL/GenBank/DDBJ databases">
        <title>Complete sequence of Staphylothermus hellenicus DSM 12710.</title>
        <authorList>
            <consortium name="US DOE Joint Genome Institute"/>
            <person name="Lucas S."/>
            <person name="Copeland A."/>
            <person name="Lapidus A."/>
            <person name="Cheng J.-F."/>
            <person name="Bruce D."/>
            <person name="Goodwin L."/>
            <person name="Pitluck S."/>
            <person name="Davenport K."/>
            <person name="Detter J.C."/>
            <person name="Han C."/>
            <person name="Tapia R."/>
            <person name="Larimer F."/>
            <person name="Land M."/>
            <person name="Hauser L."/>
            <person name="Kyrpides N."/>
            <person name="Mikhailova N."/>
            <person name="Anderson I.J."/>
            <person name="Woyke T."/>
        </authorList>
    </citation>
    <scope>NUCLEOTIDE SEQUENCE [LARGE SCALE GENOMIC DNA]</scope>
    <source>
        <strain evidence="8">DSM 12710 / JCM 10830 / BK20S6-10-b1 / P8</strain>
    </source>
</reference>